<protein>
    <submittedName>
        <fullName evidence="1">Uncharacterized protein</fullName>
    </submittedName>
</protein>
<proteinExistence type="predicted"/>
<reference evidence="1 2" key="1">
    <citation type="submission" date="2019-07" db="EMBL/GenBank/DDBJ databases">
        <title>Genome sequence of 2 isolates from Red Sea Mangroves.</title>
        <authorList>
            <person name="Sefrji F."/>
            <person name="Michoud G."/>
            <person name="Merlino G."/>
            <person name="Daffonchio D."/>
        </authorList>
    </citation>
    <scope>NUCLEOTIDE SEQUENCE [LARGE SCALE GENOMIC DNA]</scope>
    <source>
        <strain evidence="1 2">R1DC41</strain>
    </source>
</reference>
<dbReference type="RefSeq" id="WP_239674183.1">
    <property type="nucleotide sequence ID" value="NZ_CP049742.1"/>
</dbReference>
<sequence>MKDYTNEFQLITNALESATKSLAETESSHMHQSFALAKEDWKKAYKYWLSNDSRFRS</sequence>
<evidence type="ECO:0000313" key="2">
    <source>
        <dbReference type="Proteomes" id="UP000593626"/>
    </source>
</evidence>
<dbReference type="Proteomes" id="UP000593626">
    <property type="component" value="Chromosome"/>
</dbReference>
<organism evidence="1 2">
    <name type="scientific">Mangrovibacillus cuniculi</name>
    <dbReference type="NCBI Taxonomy" id="2593652"/>
    <lineage>
        <taxon>Bacteria</taxon>
        <taxon>Bacillati</taxon>
        <taxon>Bacillota</taxon>
        <taxon>Bacilli</taxon>
        <taxon>Bacillales</taxon>
        <taxon>Bacillaceae</taxon>
        <taxon>Mangrovibacillus</taxon>
    </lineage>
</organism>
<dbReference type="EMBL" id="CP049742">
    <property type="protein sequence ID" value="QPC46653.1"/>
    <property type="molecule type" value="Genomic_DNA"/>
</dbReference>
<keyword evidence="2" id="KW-1185">Reference proteome</keyword>
<dbReference type="KEGG" id="mcui:G8O30_06595"/>
<gene>
    <name evidence="1" type="ORF">G8O30_06595</name>
</gene>
<name>A0A7S8CB09_9BACI</name>
<dbReference type="AlphaFoldDB" id="A0A7S8CB09"/>
<evidence type="ECO:0000313" key="1">
    <source>
        <dbReference type="EMBL" id="QPC46653.1"/>
    </source>
</evidence>
<accession>A0A7S8CB09</accession>